<proteinExistence type="predicted"/>
<accession>A0ABQ2ZA87</accession>
<dbReference type="InterPro" id="IPR050742">
    <property type="entry name" value="Helicase_Restrict-Modif_Enz"/>
</dbReference>
<dbReference type="Proteomes" id="UP000659223">
    <property type="component" value="Unassembled WGS sequence"/>
</dbReference>
<sequence>MDQRLRDLAKASPNFGDLYVHQPLLALYGSQAELNVFTNPNAASVSARQFGEVLAEELVTRTGTRVEGTRQVDRLHALTRIGALTPPVRNAMDTLRRSGNEAVHNHLFDTAVALEAVRLCWELGVFFDRALTGSRAVRAFVPPALSQLKNPGETAKLRETLDHQRQILADSRVKLSDTSDRLEAEHRARTEAEALMVSAQQAQSALAEKLEQLQAEIASMRTTQRATYEKERKQPRQIAVAARDAIVERARRPAPLNEVQARVRIDAMLEAAGWKVQDRKDLNIKASRGVAVREFTLATGRADYVLYVDEQIVGVIEAKREGSHLGSALAQNERYANGVHRDYRLAVWSQAEPFAFRYATTGTETYFVNRLDPEARSREVFTFHRPETIAAWMARAEKADEDRQLGRLNPEAPTFRAALRDRMPVLEKYGLRDAQHEAITNLEQSLASDRPRALIQMATGAGKTYTAVTSTHRLLKHAGAKRVLFLVDRNNLGRQALAEFRRYKTPDEGRILTDIYNVDRLGAAGIHDTSAVVVCTIQKMYALLKGETLADDDTADDIKDAQEAEGGDQAYLLDQPASVEYRPEVPIEAFDLIIVDECHRSIYGLWRAVLDYFDAHLVGLTATPTPQTRGFFDNNMVSEYTFEQAVADGVNVDFDIVRLNTTIRDNGGAKIEAGTTVRIRDRKTRAQRYEELDKDFDYTTKELGRSVIAEDEIRAVLTTYKNNWQRWFPNRADLPKTLVFAVGEDHAEEVLKQVKEVFGRGDDFAKKITYKSRKNGENPDELINDLRNSSRLRVAVTVDMIATGTDVKALECVIFLRSVKSPVLFEQMKGRGARSIDPDELRAVTPEAAKDVAKDRFVLIDAVGVTDSPLVDARPLLPAGDKQIALSKLLDKTGTKSITTDEAETLARRLARVDRQLGQEERDKLEETASGTSLAAIARAIADAVDVDRQDAALREGGEKAARKLVTDAIAPLTGNPELRKLILDIRHKQDLTYDETTEVEISSLVEVPREERARKEIAEWGALLTKAQRDQNAAIQIALGSGSGRRSVAEKRAALRDLVATITVGKRTWTPTILWGLYEDLGRAASHPSREAGLGDLIALIRYELGADSELRPYRTVVHERFQGWLLRQEQAGVEFTEDQLQWLKRIRDVIASDVGIESAELQIEPFTAYGGRSGFANAFGGKNRAQELLGELNQELA</sequence>
<dbReference type="SUPFAM" id="SSF52540">
    <property type="entry name" value="P-loop containing nucleoside triphosphate hydrolases"/>
    <property type="match status" value="1"/>
</dbReference>
<name>A0ABQ2ZA87_9ACTN</name>
<organism evidence="4 5">
    <name type="scientific">Streptomyces hiroshimensis</name>
    <dbReference type="NCBI Taxonomy" id="66424"/>
    <lineage>
        <taxon>Bacteria</taxon>
        <taxon>Bacillati</taxon>
        <taxon>Actinomycetota</taxon>
        <taxon>Actinomycetes</taxon>
        <taxon>Kitasatosporales</taxon>
        <taxon>Streptomycetaceae</taxon>
        <taxon>Streptomyces</taxon>
    </lineage>
</organism>
<dbReference type="GO" id="GO:0004519">
    <property type="term" value="F:endonuclease activity"/>
    <property type="evidence" value="ECO:0007669"/>
    <property type="project" value="UniProtKB-KW"/>
</dbReference>
<evidence type="ECO:0000259" key="2">
    <source>
        <dbReference type="PROSITE" id="PS51192"/>
    </source>
</evidence>
<feature type="domain" description="Helicase C-terminal" evidence="3">
    <location>
        <begin position="712"/>
        <end position="882"/>
    </location>
</feature>
<reference evidence="5" key="1">
    <citation type="journal article" date="2019" name="Int. J. Syst. Evol. Microbiol.">
        <title>The Global Catalogue of Microorganisms (GCM) 10K type strain sequencing project: providing services to taxonomists for standard genome sequencing and annotation.</title>
        <authorList>
            <consortium name="The Broad Institute Genomics Platform"/>
            <consortium name="The Broad Institute Genome Sequencing Center for Infectious Disease"/>
            <person name="Wu L."/>
            <person name="Ma J."/>
        </authorList>
    </citation>
    <scope>NUCLEOTIDE SEQUENCE [LARGE SCALE GENOMIC DNA]</scope>
    <source>
        <strain evidence="5">JCM 4586</strain>
    </source>
</reference>
<dbReference type="RefSeq" id="WP_190025292.1">
    <property type="nucleotide sequence ID" value="NZ_BMUT01000020.1"/>
</dbReference>
<dbReference type="SMART" id="SM00487">
    <property type="entry name" value="DEXDc"/>
    <property type="match status" value="1"/>
</dbReference>
<dbReference type="Pfam" id="PF04851">
    <property type="entry name" value="ResIII"/>
    <property type="match status" value="1"/>
</dbReference>
<dbReference type="Gene3D" id="3.40.50.300">
    <property type="entry name" value="P-loop containing nucleotide triphosphate hydrolases"/>
    <property type="match status" value="2"/>
</dbReference>
<dbReference type="Gene3D" id="3.90.1570.30">
    <property type="match status" value="1"/>
</dbReference>
<keyword evidence="4" id="KW-0540">Nuclease</keyword>
<feature type="domain" description="Helicase ATP-binding" evidence="2">
    <location>
        <begin position="444"/>
        <end position="642"/>
    </location>
</feature>
<dbReference type="InterPro" id="IPR013670">
    <property type="entry name" value="EcoEI_R_C_dom"/>
</dbReference>
<feature type="coiled-coil region" evidence="1">
    <location>
        <begin position="196"/>
        <end position="223"/>
    </location>
</feature>
<dbReference type="CDD" id="cd18032">
    <property type="entry name" value="DEXHc_RE_I_III_res"/>
    <property type="match status" value="1"/>
</dbReference>
<evidence type="ECO:0000313" key="5">
    <source>
        <dbReference type="Proteomes" id="UP000659223"/>
    </source>
</evidence>
<keyword evidence="5" id="KW-1185">Reference proteome</keyword>
<protein>
    <submittedName>
        <fullName evidence="4">Type III restriction endonuclease subunit R</fullName>
    </submittedName>
</protein>
<dbReference type="EMBL" id="BMUT01000020">
    <property type="protein sequence ID" value="GGY08582.1"/>
    <property type="molecule type" value="Genomic_DNA"/>
</dbReference>
<keyword evidence="4" id="KW-0378">Hydrolase</keyword>
<evidence type="ECO:0000259" key="3">
    <source>
        <dbReference type="PROSITE" id="PS51194"/>
    </source>
</evidence>
<dbReference type="InterPro" id="IPR001650">
    <property type="entry name" value="Helicase_C-like"/>
</dbReference>
<dbReference type="PANTHER" id="PTHR47396">
    <property type="entry name" value="TYPE I RESTRICTION ENZYME ECOKI R PROTEIN"/>
    <property type="match status" value="1"/>
</dbReference>
<keyword evidence="4" id="KW-0255">Endonuclease</keyword>
<dbReference type="PROSITE" id="PS51194">
    <property type="entry name" value="HELICASE_CTER"/>
    <property type="match status" value="1"/>
</dbReference>
<dbReference type="Pfam" id="PF04313">
    <property type="entry name" value="HSDR_N"/>
    <property type="match status" value="1"/>
</dbReference>
<evidence type="ECO:0000313" key="4">
    <source>
        <dbReference type="EMBL" id="GGY08582.1"/>
    </source>
</evidence>
<dbReference type="Pfam" id="PF00271">
    <property type="entry name" value="Helicase_C"/>
    <property type="match status" value="1"/>
</dbReference>
<evidence type="ECO:0000256" key="1">
    <source>
        <dbReference type="SAM" id="Coils"/>
    </source>
</evidence>
<gene>
    <name evidence="4" type="ORF">GCM10010324_64330</name>
</gene>
<dbReference type="PROSITE" id="PS51192">
    <property type="entry name" value="HELICASE_ATP_BIND_1"/>
    <property type="match status" value="1"/>
</dbReference>
<dbReference type="Pfam" id="PF08463">
    <property type="entry name" value="EcoEI_R_C"/>
    <property type="match status" value="1"/>
</dbReference>
<dbReference type="InterPro" id="IPR007409">
    <property type="entry name" value="Restrct_endonuc_type1_HsdR_N"/>
</dbReference>
<keyword evidence="1" id="KW-0175">Coiled coil</keyword>
<dbReference type="PANTHER" id="PTHR47396:SF1">
    <property type="entry name" value="ATP-DEPENDENT HELICASE IRC3-RELATED"/>
    <property type="match status" value="1"/>
</dbReference>
<comment type="caution">
    <text evidence="4">The sequence shown here is derived from an EMBL/GenBank/DDBJ whole genome shotgun (WGS) entry which is preliminary data.</text>
</comment>
<dbReference type="InterPro" id="IPR027417">
    <property type="entry name" value="P-loop_NTPase"/>
</dbReference>
<dbReference type="InterPro" id="IPR006935">
    <property type="entry name" value="Helicase/UvrB_N"/>
</dbReference>
<dbReference type="InterPro" id="IPR014001">
    <property type="entry name" value="Helicase_ATP-bd"/>
</dbReference>